<evidence type="ECO:0000256" key="2">
    <source>
        <dbReference type="ARBA" id="ARBA00022553"/>
    </source>
</evidence>
<evidence type="ECO:0000313" key="12">
    <source>
        <dbReference type="EMBL" id="HIT59069.1"/>
    </source>
</evidence>
<dbReference type="AlphaFoldDB" id="A0A9D1GTR0"/>
<dbReference type="InterPro" id="IPR011006">
    <property type="entry name" value="CheY-like_superfamily"/>
</dbReference>
<protein>
    <recommendedName>
        <fullName evidence="1">Stage 0 sporulation protein A homolog</fullName>
    </recommendedName>
</protein>
<dbReference type="PROSITE" id="PS51755">
    <property type="entry name" value="OMPR_PHOB"/>
    <property type="match status" value="1"/>
</dbReference>
<dbReference type="InterPro" id="IPR036388">
    <property type="entry name" value="WH-like_DNA-bd_sf"/>
</dbReference>
<sequence>MASALIYLVEDDDNIRKLISYALTKEGYDVKGFAAPGEFWKEYRVGDPDLVMLDIMLPEEDGLSILKKLRNGSQSLPIVMLTAKDSEFDKVTGLDLGADDYIVKPFGMTELISRVRAVLRRSRISGNSPEKSYRVGELYVNPERHIAEVSGEEISLSFKEFALLEALLEANGRVLRREELISRVWGEFYGESRTLDVHIRSLRVKLKTAGMYIVTVKNIGYKITEEIQI</sequence>
<accession>A0A9D1GTR0</accession>
<feature type="DNA-binding region" description="OmpR/PhoB-type" evidence="9">
    <location>
        <begin position="130"/>
        <end position="225"/>
    </location>
</feature>
<dbReference type="CDD" id="cd17574">
    <property type="entry name" value="REC_OmpR"/>
    <property type="match status" value="1"/>
</dbReference>
<keyword evidence="5 9" id="KW-0238">DNA-binding</keyword>
<dbReference type="InterPro" id="IPR039420">
    <property type="entry name" value="WalR-like"/>
</dbReference>
<comment type="function">
    <text evidence="7">May play the central regulatory role in sporulation. It may be an element of the effector pathway responsible for the activation of sporulation genes in response to nutritional stress. Spo0A may act in concert with spo0H (a sigma factor) to control the expression of some genes that are critical to the sporulation process.</text>
</comment>
<dbReference type="Proteomes" id="UP000824136">
    <property type="component" value="Unassembled WGS sequence"/>
</dbReference>
<dbReference type="Gene3D" id="6.10.250.690">
    <property type="match status" value="1"/>
</dbReference>
<dbReference type="InterPro" id="IPR001789">
    <property type="entry name" value="Sig_transdc_resp-reg_receiver"/>
</dbReference>
<dbReference type="GO" id="GO:0000156">
    <property type="term" value="F:phosphorelay response regulator activity"/>
    <property type="evidence" value="ECO:0007669"/>
    <property type="project" value="TreeGrafter"/>
</dbReference>
<reference evidence="12" key="2">
    <citation type="journal article" date="2021" name="PeerJ">
        <title>Extensive microbial diversity within the chicken gut microbiome revealed by metagenomics and culture.</title>
        <authorList>
            <person name="Gilroy R."/>
            <person name="Ravi A."/>
            <person name="Getino M."/>
            <person name="Pursley I."/>
            <person name="Horton D.L."/>
            <person name="Alikhan N.F."/>
            <person name="Baker D."/>
            <person name="Gharbi K."/>
            <person name="Hall N."/>
            <person name="Watson M."/>
            <person name="Adriaenssens E.M."/>
            <person name="Foster-Nyarko E."/>
            <person name="Jarju S."/>
            <person name="Secka A."/>
            <person name="Antonio M."/>
            <person name="Oren A."/>
            <person name="Chaudhuri R.R."/>
            <person name="La Ragione R."/>
            <person name="Hildebrand F."/>
            <person name="Pallen M.J."/>
        </authorList>
    </citation>
    <scope>NUCLEOTIDE SEQUENCE</scope>
    <source>
        <strain evidence="12">CHK33-4379</strain>
    </source>
</reference>
<organism evidence="12 13">
    <name type="scientific">Candidatus Faeciplasma pullistercoris</name>
    <dbReference type="NCBI Taxonomy" id="2840800"/>
    <lineage>
        <taxon>Bacteria</taxon>
        <taxon>Bacillati</taxon>
        <taxon>Bacillota</taxon>
        <taxon>Clostridia</taxon>
        <taxon>Eubacteriales</taxon>
        <taxon>Oscillospiraceae</taxon>
        <taxon>Oscillospiraceae incertae sedis</taxon>
        <taxon>Candidatus Faeciplasma</taxon>
    </lineage>
</organism>
<dbReference type="InterPro" id="IPR001867">
    <property type="entry name" value="OmpR/PhoB-type_DNA-bd"/>
</dbReference>
<dbReference type="GO" id="GO:0000976">
    <property type="term" value="F:transcription cis-regulatory region binding"/>
    <property type="evidence" value="ECO:0007669"/>
    <property type="project" value="TreeGrafter"/>
</dbReference>
<name>A0A9D1GTR0_9FIRM</name>
<evidence type="ECO:0000256" key="9">
    <source>
        <dbReference type="PROSITE-ProRule" id="PRU01091"/>
    </source>
</evidence>
<feature type="modified residue" description="4-aspartylphosphate" evidence="8">
    <location>
        <position position="54"/>
    </location>
</feature>
<dbReference type="PANTHER" id="PTHR48111">
    <property type="entry name" value="REGULATOR OF RPOS"/>
    <property type="match status" value="1"/>
</dbReference>
<keyword evidence="6" id="KW-0804">Transcription</keyword>
<evidence type="ECO:0000313" key="13">
    <source>
        <dbReference type="Proteomes" id="UP000824136"/>
    </source>
</evidence>
<reference evidence="12" key="1">
    <citation type="submission" date="2020-10" db="EMBL/GenBank/DDBJ databases">
        <authorList>
            <person name="Gilroy R."/>
        </authorList>
    </citation>
    <scope>NUCLEOTIDE SEQUENCE</scope>
    <source>
        <strain evidence="12">CHK33-4379</strain>
    </source>
</reference>
<dbReference type="SUPFAM" id="SSF52172">
    <property type="entry name" value="CheY-like"/>
    <property type="match status" value="1"/>
</dbReference>
<evidence type="ECO:0000259" key="11">
    <source>
        <dbReference type="PROSITE" id="PS51755"/>
    </source>
</evidence>
<dbReference type="SMART" id="SM00448">
    <property type="entry name" value="REC"/>
    <property type="match status" value="1"/>
</dbReference>
<evidence type="ECO:0000256" key="3">
    <source>
        <dbReference type="ARBA" id="ARBA00023012"/>
    </source>
</evidence>
<proteinExistence type="predicted"/>
<dbReference type="GO" id="GO:0032993">
    <property type="term" value="C:protein-DNA complex"/>
    <property type="evidence" value="ECO:0007669"/>
    <property type="project" value="TreeGrafter"/>
</dbReference>
<evidence type="ECO:0000259" key="10">
    <source>
        <dbReference type="PROSITE" id="PS50110"/>
    </source>
</evidence>
<gene>
    <name evidence="12" type="ORF">IAC39_05125</name>
</gene>
<evidence type="ECO:0000256" key="7">
    <source>
        <dbReference type="ARBA" id="ARBA00024867"/>
    </source>
</evidence>
<evidence type="ECO:0000256" key="8">
    <source>
        <dbReference type="PROSITE-ProRule" id="PRU00169"/>
    </source>
</evidence>
<dbReference type="EMBL" id="DVLL01000019">
    <property type="protein sequence ID" value="HIT59069.1"/>
    <property type="molecule type" value="Genomic_DNA"/>
</dbReference>
<dbReference type="PROSITE" id="PS50110">
    <property type="entry name" value="RESPONSE_REGULATORY"/>
    <property type="match status" value="1"/>
</dbReference>
<evidence type="ECO:0000256" key="6">
    <source>
        <dbReference type="ARBA" id="ARBA00023163"/>
    </source>
</evidence>
<dbReference type="PANTHER" id="PTHR48111:SF1">
    <property type="entry name" value="TWO-COMPONENT RESPONSE REGULATOR ORR33"/>
    <property type="match status" value="1"/>
</dbReference>
<dbReference type="Gene3D" id="3.40.50.2300">
    <property type="match status" value="1"/>
</dbReference>
<dbReference type="GO" id="GO:0005829">
    <property type="term" value="C:cytosol"/>
    <property type="evidence" value="ECO:0007669"/>
    <property type="project" value="TreeGrafter"/>
</dbReference>
<feature type="domain" description="Response regulatory" evidence="10">
    <location>
        <begin position="5"/>
        <end position="119"/>
    </location>
</feature>
<dbReference type="Pfam" id="PF00486">
    <property type="entry name" value="Trans_reg_C"/>
    <property type="match status" value="1"/>
</dbReference>
<dbReference type="InterPro" id="IPR016032">
    <property type="entry name" value="Sig_transdc_resp-reg_C-effctor"/>
</dbReference>
<dbReference type="Gene3D" id="1.10.10.10">
    <property type="entry name" value="Winged helix-like DNA-binding domain superfamily/Winged helix DNA-binding domain"/>
    <property type="match status" value="1"/>
</dbReference>
<dbReference type="CDD" id="cd00383">
    <property type="entry name" value="trans_reg_C"/>
    <property type="match status" value="1"/>
</dbReference>
<keyword evidence="4" id="KW-0805">Transcription regulation</keyword>
<keyword evidence="3" id="KW-0902">Two-component regulatory system</keyword>
<evidence type="ECO:0000256" key="5">
    <source>
        <dbReference type="ARBA" id="ARBA00023125"/>
    </source>
</evidence>
<evidence type="ECO:0000256" key="1">
    <source>
        <dbReference type="ARBA" id="ARBA00018672"/>
    </source>
</evidence>
<feature type="domain" description="OmpR/PhoB-type" evidence="11">
    <location>
        <begin position="130"/>
        <end position="225"/>
    </location>
</feature>
<dbReference type="SMART" id="SM00862">
    <property type="entry name" value="Trans_reg_C"/>
    <property type="match status" value="1"/>
</dbReference>
<dbReference type="SUPFAM" id="SSF46894">
    <property type="entry name" value="C-terminal effector domain of the bipartite response regulators"/>
    <property type="match status" value="1"/>
</dbReference>
<dbReference type="GO" id="GO:0006355">
    <property type="term" value="P:regulation of DNA-templated transcription"/>
    <property type="evidence" value="ECO:0007669"/>
    <property type="project" value="InterPro"/>
</dbReference>
<evidence type="ECO:0000256" key="4">
    <source>
        <dbReference type="ARBA" id="ARBA00023015"/>
    </source>
</evidence>
<dbReference type="Pfam" id="PF00072">
    <property type="entry name" value="Response_reg"/>
    <property type="match status" value="1"/>
</dbReference>
<comment type="caution">
    <text evidence="12">The sequence shown here is derived from an EMBL/GenBank/DDBJ whole genome shotgun (WGS) entry which is preliminary data.</text>
</comment>
<keyword evidence="2 8" id="KW-0597">Phosphoprotein</keyword>